<evidence type="ECO:0000313" key="2">
    <source>
        <dbReference type="Proteomes" id="UP000091857"/>
    </source>
</evidence>
<proteinExistence type="predicted"/>
<keyword evidence="2" id="KW-1185">Reference proteome</keyword>
<dbReference type="Proteomes" id="UP000091857">
    <property type="component" value="Chromosome 5"/>
</dbReference>
<comment type="caution">
    <text evidence="1">The sequence shown here is derived from an EMBL/GenBank/DDBJ whole genome shotgun (WGS) entry which is preliminary data.</text>
</comment>
<name>A0ACB7HRP3_MANES</name>
<reference evidence="2" key="1">
    <citation type="journal article" date="2016" name="Nat. Biotechnol.">
        <title>Sequencing wild and cultivated cassava and related species reveals extensive interspecific hybridization and genetic diversity.</title>
        <authorList>
            <person name="Bredeson J.V."/>
            <person name="Lyons J.B."/>
            <person name="Prochnik S.E."/>
            <person name="Wu G.A."/>
            <person name="Ha C.M."/>
            <person name="Edsinger-Gonzales E."/>
            <person name="Grimwood J."/>
            <person name="Schmutz J."/>
            <person name="Rabbi I.Y."/>
            <person name="Egesi C."/>
            <person name="Nauluvula P."/>
            <person name="Lebot V."/>
            <person name="Ndunguru J."/>
            <person name="Mkamilo G."/>
            <person name="Bart R.S."/>
            <person name="Setter T.L."/>
            <person name="Gleadow R.M."/>
            <person name="Kulakow P."/>
            <person name="Ferguson M.E."/>
            <person name="Rounsley S."/>
            <person name="Rokhsar D.S."/>
        </authorList>
    </citation>
    <scope>NUCLEOTIDE SEQUENCE [LARGE SCALE GENOMIC DNA]</scope>
    <source>
        <strain evidence="2">cv. AM560-2</strain>
    </source>
</reference>
<sequence length="237" mass="26999">MTESEDRRVSRRQSRLKRDPEDQCENLNQKCLKMDNPANDVNKNDTKTGRLPFIFKHSYSGEEKCTIMEGCKFITGEKGLLLRIEPLDKDELEKLETPEEKHAKEKLIARQCKSYAKAALAHYNRQEDVDFELVKVLNCKTSCDFGLWHHINFEAKPRNFKCSPKLFFAELYGNALCVTCCCMLKPKGSDASSLKGCYFCRSLIHHPASGFRAGTDSPLRFGKYGGIPVNRCTSSKV</sequence>
<gene>
    <name evidence="1" type="ORF">MANES_05G128247v8</name>
</gene>
<protein>
    <submittedName>
        <fullName evidence="1">Uncharacterized protein</fullName>
    </submittedName>
</protein>
<organism evidence="1 2">
    <name type="scientific">Manihot esculenta</name>
    <name type="common">Cassava</name>
    <name type="synonym">Jatropha manihot</name>
    <dbReference type="NCBI Taxonomy" id="3983"/>
    <lineage>
        <taxon>Eukaryota</taxon>
        <taxon>Viridiplantae</taxon>
        <taxon>Streptophyta</taxon>
        <taxon>Embryophyta</taxon>
        <taxon>Tracheophyta</taxon>
        <taxon>Spermatophyta</taxon>
        <taxon>Magnoliopsida</taxon>
        <taxon>eudicotyledons</taxon>
        <taxon>Gunneridae</taxon>
        <taxon>Pentapetalae</taxon>
        <taxon>rosids</taxon>
        <taxon>fabids</taxon>
        <taxon>Malpighiales</taxon>
        <taxon>Euphorbiaceae</taxon>
        <taxon>Crotonoideae</taxon>
        <taxon>Manihoteae</taxon>
        <taxon>Manihot</taxon>
    </lineage>
</organism>
<accession>A0ACB7HRP3</accession>
<evidence type="ECO:0000313" key="1">
    <source>
        <dbReference type="EMBL" id="KAG8654473.1"/>
    </source>
</evidence>
<dbReference type="EMBL" id="CM004391">
    <property type="protein sequence ID" value="KAG8654473.1"/>
    <property type="molecule type" value="Genomic_DNA"/>
</dbReference>